<feature type="domain" description="Cyclodeaminase/cyclohydrolase" evidence="2">
    <location>
        <begin position="6"/>
        <end position="186"/>
    </location>
</feature>
<feature type="coiled-coil region" evidence="1">
    <location>
        <begin position="44"/>
        <end position="78"/>
    </location>
</feature>
<dbReference type="SUPFAM" id="SSF101262">
    <property type="entry name" value="Methenyltetrahydrofolate cyclohydrolase-like"/>
    <property type="match status" value="1"/>
</dbReference>
<dbReference type="Proteomes" id="UP000236434">
    <property type="component" value="Unassembled WGS sequence"/>
</dbReference>
<proteinExistence type="predicted"/>
<dbReference type="GO" id="GO:0016787">
    <property type="term" value="F:hydrolase activity"/>
    <property type="evidence" value="ECO:0007669"/>
    <property type="project" value="UniProtKB-KW"/>
</dbReference>
<evidence type="ECO:0000313" key="4">
    <source>
        <dbReference type="Proteomes" id="UP000236434"/>
    </source>
</evidence>
<keyword evidence="3" id="KW-0378">Hydrolase</keyword>
<organism evidence="3 4">
    <name type="scientific">Petrotoga olearia DSM 13574</name>
    <dbReference type="NCBI Taxonomy" id="1122955"/>
    <lineage>
        <taxon>Bacteria</taxon>
        <taxon>Thermotogati</taxon>
        <taxon>Thermotogota</taxon>
        <taxon>Thermotogae</taxon>
        <taxon>Petrotogales</taxon>
        <taxon>Petrotogaceae</taxon>
        <taxon>Petrotoga</taxon>
    </lineage>
</organism>
<keyword evidence="1" id="KW-0175">Coiled coil</keyword>
<dbReference type="InterPro" id="IPR007044">
    <property type="entry name" value="Cyclodeamin/CycHdrlase"/>
</dbReference>
<sequence>MLSEMSLKEFLEKLSSNEPAPGGGSAAALSGSIAASLGCMVTNLTIGKKKYEEVEEEMKNLKLKLEEYRDKFLQLMEEDAEAFNGVVEALKLPKSTEDEKRVRNEKIQENTKKATLVPLEIAKDALEVMELSGITIEKGYKMAKSDAAISLVMAKAAVDGGLYNVKINLPSIKDEDFLRDINSQIEKIEGEANTLELRLLSKANI</sequence>
<dbReference type="AlphaFoldDB" id="A0A2K1P0S8"/>
<protein>
    <submittedName>
        <fullName evidence="3">Methenyltetrahydrofolate cyclohydrolase</fullName>
    </submittedName>
</protein>
<evidence type="ECO:0000259" key="2">
    <source>
        <dbReference type="Pfam" id="PF04961"/>
    </source>
</evidence>
<gene>
    <name evidence="3" type="ORF">X929_04410</name>
</gene>
<evidence type="ECO:0000256" key="1">
    <source>
        <dbReference type="SAM" id="Coils"/>
    </source>
</evidence>
<comment type="caution">
    <text evidence="3">The sequence shown here is derived from an EMBL/GenBank/DDBJ whole genome shotgun (WGS) entry which is preliminary data.</text>
</comment>
<name>A0A2K1P0S8_9BACT</name>
<dbReference type="RefSeq" id="WP_103066820.1">
    <property type="nucleotide sequence ID" value="NZ_AZRL01000012.1"/>
</dbReference>
<dbReference type="Gene3D" id="1.20.120.680">
    <property type="entry name" value="Formiminotetrahydrofolate cyclodeaminase monomer, up-and-down helical bundle"/>
    <property type="match status" value="1"/>
</dbReference>
<accession>A0A2K1P0S8</accession>
<dbReference type="InterPro" id="IPR036178">
    <property type="entry name" value="Formintransfe-cycloase-like_sf"/>
</dbReference>
<reference evidence="3 4" key="1">
    <citation type="submission" date="2013-12" db="EMBL/GenBank/DDBJ databases">
        <title>Comparative genomics of Petrotoga isolates.</title>
        <authorList>
            <person name="Nesbo C.L."/>
            <person name="Charchuk R."/>
            <person name="Chow K."/>
        </authorList>
    </citation>
    <scope>NUCLEOTIDE SEQUENCE [LARGE SCALE GENOMIC DNA]</scope>
    <source>
        <strain evidence="3 4">DSM 13574</strain>
    </source>
</reference>
<dbReference type="EMBL" id="AZRL01000012">
    <property type="protein sequence ID" value="PNR96360.1"/>
    <property type="molecule type" value="Genomic_DNA"/>
</dbReference>
<dbReference type="Pfam" id="PF04961">
    <property type="entry name" value="FTCD_C"/>
    <property type="match status" value="1"/>
</dbReference>
<dbReference type="OrthoDB" id="7959174at2"/>
<evidence type="ECO:0000313" key="3">
    <source>
        <dbReference type="EMBL" id="PNR96360.1"/>
    </source>
</evidence>